<gene>
    <name evidence="1" type="ORF">FA95DRAFT_235390</name>
</gene>
<dbReference type="Proteomes" id="UP000814033">
    <property type="component" value="Unassembled WGS sequence"/>
</dbReference>
<comment type="caution">
    <text evidence="1">The sequence shown here is derived from an EMBL/GenBank/DDBJ whole genome shotgun (WGS) entry which is preliminary data.</text>
</comment>
<proteinExistence type="predicted"/>
<dbReference type="EMBL" id="MU275851">
    <property type="protein sequence ID" value="KAI0051526.1"/>
    <property type="molecule type" value="Genomic_DNA"/>
</dbReference>
<accession>A0ACB8S6J8</accession>
<protein>
    <submittedName>
        <fullName evidence="1">Uncharacterized protein</fullName>
    </submittedName>
</protein>
<evidence type="ECO:0000313" key="2">
    <source>
        <dbReference type="Proteomes" id="UP000814033"/>
    </source>
</evidence>
<keyword evidence="2" id="KW-1185">Reference proteome</keyword>
<reference evidence="1" key="2">
    <citation type="journal article" date="2022" name="New Phytol.">
        <title>Evolutionary transition to the ectomycorrhizal habit in the genomes of a hyperdiverse lineage of mushroom-forming fungi.</title>
        <authorList>
            <person name="Looney B."/>
            <person name="Miyauchi S."/>
            <person name="Morin E."/>
            <person name="Drula E."/>
            <person name="Courty P.E."/>
            <person name="Kohler A."/>
            <person name="Kuo A."/>
            <person name="LaButti K."/>
            <person name="Pangilinan J."/>
            <person name="Lipzen A."/>
            <person name="Riley R."/>
            <person name="Andreopoulos W."/>
            <person name="He G."/>
            <person name="Johnson J."/>
            <person name="Nolan M."/>
            <person name="Tritt A."/>
            <person name="Barry K.W."/>
            <person name="Grigoriev I.V."/>
            <person name="Nagy L.G."/>
            <person name="Hibbett D."/>
            <person name="Henrissat B."/>
            <person name="Matheny P.B."/>
            <person name="Labbe J."/>
            <person name="Martin F.M."/>
        </authorList>
    </citation>
    <scope>NUCLEOTIDE SEQUENCE</scope>
    <source>
        <strain evidence="1">FP105234-sp</strain>
    </source>
</reference>
<reference evidence="1" key="1">
    <citation type="submission" date="2021-02" db="EMBL/GenBank/DDBJ databases">
        <authorList>
            <consortium name="DOE Joint Genome Institute"/>
            <person name="Ahrendt S."/>
            <person name="Looney B.P."/>
            <person name="Miyauchi S."/>
            <person name="Morin E."/>
            <person name="Drula E."/>
            <person name="Courty P.E."/>
            <person name="Chicoki N."/>
            <person name="Fauchery L."/>
            <person name="Kohler A."/>
            <person name="Kuo A."/>
            <person name="Labutti K."/>
            <person name="Pangilinan J."/>
            <person name="Lipzen A."/>
            <person name="Riley R."/>
            <person name="Andreopoulos W."/>
            <person name="He G."/>
            <person name="Johnson J."/>
            <person name="Barry K.W."/>
            <person name="Grigoriev I.V."/>
            <person name="Nagy L."/>
            <person name="Hibbett D."/>
            <person name="Henrissat B."/>
            <person name="Matheny P.B."/>
            <person name="Labbe J."/>
            <person name="Martin F."/>
        </authorList>
    </citation>
    <scope>NUCLEOTIDE SEQUENCE</scope>
    <source>
        <strain evidence="1">FP105234-sp</strain>
    </source>
</reference>
<evidence type="ECO:0000313" key="1">
    <source>
        <dbReference type="EMBL" id="KAI0051526.1"/>
    </source>
</evidence>
<sequence length="124" mass="13897">MQMGCGKRSMPFSSNWIEHACPSYSNVWSRLSCRTGVQRRRRRQRARQRRQLTATYAFADYPAQGQTILYVRVDVASPPLGSELCSTSMSHSLEAPVVMIPCGCWGNSMSSLFQTTGPVFDVRG</sequence>
<name>A0ACB8S6J8_9AGAM</name>
<organism evidence="1 2">
    <name type="scientific">Auriscalpium vulgare</name>
    <dbReference type="NCBI Taxonomy" id="40419"/>
    <lineage>
        <taxon>Eukaryota</taxon>
        <taxon>Fungi</taxon>
        <taxon>Dikarya</taxon>
        <taxon>Basidiomycota</taxon>
        <taxon>Agaricomycotina</taxon>
        <taxon>Agaricomycetes</taxon>
        <taxon>Russulales</taxon>
        <taxon>Auriscalpiaceae</taxon>
        <taxon>Auriscalpium</taxon>
    </lineage>
</organism>